<dbReference type="InterPro" id="IPR019539">
    <property type="entry name" value="GalKase_N"/>
</dbReference>
<dbReference type="InterPro" id="IPR006206">
    <property type="entry name" value="Mevalonate/galactokinase"/>
</dbReference>
<dbReference type="InterPro" id="IPR013750">
    <property type="entry name" value="GHMP_kinase_C_dom"/>
</dbReference>
<dbReference type="PIRSF" id="PIRSF000530">
    <property type="entry name" value="Galactokinase"/>
    <property type="match status" value="1"/>
</dbReference>
<dbReference type="InterPro" id="IPR006204">
    <property type="entry name" value="GHMP_kinase_N_dom"/>
</dbReference>
<dbReference type="Pfam" id="PF00288">
    <property type="entry name" value="GHMP_kinases_N"/>
    <property type="match status" value="1"/>
</dbReference>
<dbReference type="Pfam" id="PF10509">
    <property type="entry name" value="GalKase_gal_bdg"/>
    <property type="match status" value="1"/>
</dbReference>
<keyword evidence="3" id="KW-0547">Nucleotide-binding</keyword>
<dbReference type="RefSeq" id="WP_158052950.1">
    <property type="nucleotide sequence ID" value="NZ_WBKB01000008.1"/>
</dbReference>
<dbReference type="InterPro" id="IPR036554">
    <property type="entry name" value="GHMP_kinase_C_sf"/>
</dbReference>
<dbReference type="PRINTS" id="PR00473">
    <property type="entry name" value="GALCTOKINASE"/>
</dbReference>
<dbReference type="Gene3D" id="3.30.70.890">
    <property type="entry name" value="GHMP kinase, C-terminal domain"/>
    <property type="match status" value="1"/>
</dbReference>
<evidence type="ECO:0000259" key="9">
    <source>
        <dbReference type="Pfam" id="PF10509"/>
    </source>
</evidence>
<evidence type="ECO:0008006" key="12">
    <source>
        <dbReference type="Google" id="ProtNLM"/>
    </source>
</evidence>
<dbReference type="OrthoDB" id="250531at2"/>
<name>A0A7J5B8I1_9MICO</name>
<dbReference type="SUPFAM" id="SSF54211">
    <property type="entry name" value="Ribosomal protein S5 domain 2-like"/>
    <property type="match status" value="1"/>
</dbReference>
<evidence type="ECO:0000256" key="1">
    <source>
        <dbReference type="ARBA" id="ARBA00006566"/>
    </source>
</evidence>
<sequence>MFRNTSEVAAEAFTAVFGDAPEGVWSVPGRVSLMGDHTDLEDGLTFGYAHPARSAAAVSRRDDNVVRVVTDLTSEQIEITLPEIAPQQDHSWRDYPLGTIWAASKHIQENQDVEDFPAAAPTGLNIFITTDLPIGGGLASSASICGAISLAINTLWELRLSNQDLAHFGYRVENEYIGASTGMSDHVTVLCAEAGKDVFYDSRGSDVSLIEGPDLADEGLAQILVETGQVHRNWENVVIDRHQACTRVAKTLGYQYLREAQHEEVESAAHIDEVDRRRASYVINEIQRVLDLVRLVRTEGAKSTGHLFNASQRSLREDFEATSERIDVTTELALAAGAIGARMTGSGFGGSVYVLIPAEREPHFRQTLAAAYAEYGWDAPKVYEISSSAGPRRDA</sequence>
<organism evidence="10 11">
    <name type="scientific">Gulosibacter chungangensis</name>
    <dbReference type="NCBI Taxonomy" id="979746"/>
    <lineage>
        <taxon>Bacteria</taxon>
        <taxon>Bacillati</taxon>
        <taxon>Actinomycetota</taxon>
        <taxon>Actinomycetes</taxon>
        <taxon>Micrococcales</taxon>
        <taxon>Microbacteriaceae</taxon>
        <taxon>Gulosibacter</taxon>
    </lineage>
</organism>
<evidence type="ECO:0000256" key="5">
    <source>
        <dbReference type="ARBA" id="ARBA00022840"/>
    </source>
</evidence>
<comment type="similarity">
    <text evidence="1">Belongs to the GHMP kinase family. GalK subfamily.</text>
</comment>
<keyword evidence="2" id="KW-0808">Transferase</keyword>
<evidence type="ECO:0000256" key="4">
    <source>
        <dbReference type="ARBA" id="ARBA00022777"/>
    </source>
</evidence>
<feature type="domain" description="GHMP kinase C-terminal" evidence="8">
    <location>
        <begin position="301"/>
        <end position="370"/>
    </location>
</feature>
<evidence type="ECO:0000259" key="7">
    <source>
        <dbReference type="Pfam" id="PF00288"/>
    </source>
</evidence>
<comment type="caution">
    <text evidence="10">The sequence shown here is derived from an EMBL/GenBank/DDBJ whole genome shotgun (WGS) entry which is preliminary data.</text>
</comment>
<dbReference type="PANTHER" id="PTHR10457:SF7">
    <property type="entry name" value="GALACTOKINASE-RELATED"/>
    <property type="match status" value="1"/>
</dbReference>
<dbReference type="GO" id="GO:0006012">
    <property type="term" value="P:galactose metabolic process"/>
    <property type="evidence" value="ECO:0007669"/>
    <property type="project" value="UniProtKB-KW"/>
</dbReference>
<keyword evidence="6" id="KW-0119">Carbohydrate metabolism</keyword>
<dbReference type="InterPro" id="IPR020568">
    <property type="entry name" value="Ribosomal_Su5_D2-typ_SF"/>
</dbReference>
<dbReference type="Gene3D" id="3.30.230.10">
    <property type="match status" value="1"/>
</dbReference>
<evidence type="ECO:0000313" key="11">
    <source>
        <dbReference type="Proteomes" id="UP000433493"/>
    </source>
</evidence>
<dbReference type="SUPFAM" id="SSF55060">
    <property type="entry name" value="GHMP Kinase, C-terminal domain"/>
    <property type="match status" value="1"/>
</dbReference>
<keyword evidence="4" id="KW-0418">Kinase</keyword>
<dbReference type="GO" id="GO:0004335">
    <property type="term" value="F:galactokinase activity"/>
    <property type="evidence" value="ECO:0007669"/>
    <property type="project" value="InterPro"/>
</dbReference>
<keyword evidence="5" id="KW-0067">ATP-binding</keyword>
<evidence type="ECO:0000256" key="6">
    <source>
        <dbReference type="ARBA" id="ARBA00023144"/>
    </source>
</evidence>
<proteinExistence type="inferred from homology"/>
<feature type="domain" description="Galactokinase N-terminal" evidence="9">
    <location>
        <begin position="11"/>
        <end position="60"/>
    </location>
</feature>
<keyword evidence="6" id="KW-0299">Galactose metabolism</keyword>
<evidence type="ECO:0000313" key="10">
    <source>
        <dbReference type="EMBL" id="KAB1641631.1"/>
    </source>
</evidence>
<dbReference type="AlphaFoldDB" id="A0A7J5B8I1"/>
<dbReference type="Pfam" id="PF08544">
    <property type="entry name" value="GHMP_kinases_C"/>
    <property type="match status" value="1"/>
</dbReference>
<keyword evidence="11" id="KW-1185">Reference proteome</keyword>
<dbReference type="InterPro" id="IPR000705">
    <property type="entry name" value="Galactokinase"/>
</dbReference>
<accession>A0A7J5B8I1</accession>
<dbReference type="GO" id="GO:0005524">
    <property type="term" value="F:ATP binding"/>
    <property type="evidence" value="ECO:0007669"/>
    <property type="project" value="UniProtKB-KW"/>
</dbReference>
<protein>
    <recommendedName>
        <fullName evidence="12">Galactokinase</fullName>
    </recommendedName>
</protein>
<dbReference type="EMBL" id="WBKB01000008">
    <property type="protein sequence ID" value="KAB1641631.1"/>
    <property type="molecule type" value="Genomic_DNA"/>
</dbReference>
<dbReference type="PRINTS" id="PR00959">
    <property type="entry name" value="MEVGALKINASE"/>
</dbReference>
<feature type="domain" description="GHMP kinase N-terminal" evidence="7">
    <location>
        <begin position="102"/>
        <end position="191"/>
    </location>
</feature>
<evidence type="ECO:0000259" key="8">
    <source>
        <dbReference type="Pfam" id="PF08544"/>
    </source>
</evidence>
<evidence type="ECO:0000256" key="3">
    <source>
        <dbReference type="ARBA" id="ARBA00022741"/>
    </source>
</evidence>
<reference evidence="10 11" key="1">
    <citation type="submission" date="2019-09" db="EMBL/GenBank/DDBJ databases">
        <title>Phylogeny of genus Pseudoclavibacter and closely related genus.</title>
        <authorList>
            <person name="Li Y."/>
        </authorList>
    </citation>
    <scope>NUCLEOTIDE SEQUENCE [LARGE SCALE GENOMIC DNA]</scope>
    <source>
        <strain evidence="10 11">KCTC 13959</strain>
    </source>
</reference>
<gene>
    <name evidence="10" type="ORF">F8O05_11790</name>
</gene>
<dbReference type="GO" id="GO:0005829">
    <property type="term" value="C:cytosol"/>
    <property type="evidence" value="ECO:0007669"/>
    <property type="project" value="TreeGrafter"/>
</dbReference>
<dbReference type="Proteomes" id="UP000433493">
    <property type="component" value="Unassembled WGS sequence"/>
</dbReference>
<dbReference type="InterPro" id="IPR014721">
    <property type="entry name" value="Ribsml_uS5_D2-typ_fold_subgr"/>
</dbReference>
<dbReference type="PANTHER" id="PTHR10457">
    <property type="entry name" value="MEVALONATE KINASE/GALACTOKINASE"/>
    <property type="match status" value="1"/>
</dbReference>
<evidence type="ECO:0000256" key="2">
    <source>
        <dbReference type="ARBA" id="ARBA00022679"/>
    </source>
</evidence>